<evidence type="ECO:0000259" key="6">
    <source>
        <dbReference type="Pfam" id="PF00082"/>
    </source>
</evidence>
<dbReference type="PROSITE" id="PS00137">
    <property type="entry name" value="SUBTILASE_HIS"/>
    <property type="match status" value="1"/>
</dbReference>
<dbReference type="RefSeq" id="WP_072854946.1">
    <property type="nucleotide sequence ID" value="NZ_FQVI01000062.1"/>
</dbReference>
<keyword evidence="3" id="KW-0378">Hydrolase</keyword>
<keyword evidence="2" id="KW-0645">Protease</keyword>
<dbReference type="PROSITE" id="PS51892">
    <property type="entry name" value="SUBTILASE"/>
    <property type="match status" value="1"/>
</dbReference>
<dbReference type="InterPro" id="IPR000209">
    <property type="entry name" value="Peptidase_S8/S53_dom"/>
</dbReference>
<dbReference type="SUPFAM" id="SSF52743">
    <property type="entry name" value="Subtilisin-like"/>
    <property type="match status" value="1"/>
</dbReference>
<evidence type="ECO:0000313" key="8">
    <source>
        <dbReference type="Proteomes" id="UP000184245"/>
    </source>
</evidence>
<organism evidence="7 8">
    <name type="scientific">Lactonifactor longoviformis DSM 17459</name>
    <dbReference type="NCBI Taxonomy" id="1122155"/>
    <lineage>
        <taxon>Bacteria</taxon>
        <taxon>Bacillati</taxon>
        <taxon>Bacillota</taxon>
        <taxon>Clostridia</taxon>
        <taxon>Eubacteriales</taxon>
        <taxon>Clostridiaceae</taxon>
        <taxon>Lactonifactor</taxon>
    </lineage>
</organism>
<evidence type="ECO:0000256" key="2">
    <source>
        <dbReference type="ARBA" id="ARBA00022670"/>
    </source>
</evidence>
<dbReference type="CDD" id="cd07478">
    <property type="entry name" value="Peptidases_S8_CspA-like"/>
    <property type="match status" value="1"/>
</dbReference>
<dbReference type="Pfam" id="PF00082">
    <property type="entry name" value="Peptidase_S8"/>
    <property type="match status" value="2"/>
</dbReference>
<evidence type="ECO:0000256" key="3">
    <source>
        <dbReference type="ARBA" id="ARBA00022801"/>
    </source>
</evidence>
<evidence type="ECO:0000313" key="7">
    <source>
        <dbReference type="EMBL" id="SHF63717.1"/>
    </source>
</evidence>
<evidence type="ECO:0000256" key="4">
    <source>
        <dbReference type="ARBA" id="ARBA00022825"/>
    </source>
</evidence>
<evidence type="ECO:0000256" key="5">
    <source>
        <dbReference type="PROSITE-ProRule" id="PRU01240"/>
    </source>
</evidence>
<dbReference type="GO" id="GO:0004252">
    <property type="term" value="F:serine-type endopeptidase activity"/>
    <property type="evidence" value="ECO:0007669"/>
    <property type="project" value="InterPro"/>
</dbReference>
<reference evidence="7 8" key="1">
    <citation type="submission" date="2016-11" db="EMBL/GenBank/DDBJ databases">
        <authorList>
            <person name="Jaros S."/>
            <person name="Januszkiewicz K."/>
            <person name="Wedrychowicz H."/>
        </authorList>
    </citation>
    <scope>NUCLEOTIDE SEQUENCE [LARGE SCALE GENOMIC DNA]</scope>
    <source>
        <strain evidence="7 8">DSM 17459</strain>
    </source>
</reference>
<dbReference type="OrthoDB" id="2744137at2"/>
<accession>A0A1M5D9X5</accession>
<feature type="domain" description="Peptidase S8/S53" evidence="6">
    <location>
        <begin position="421"/>
        <end position="542"/>
    </location>
</feature>
<dbReference type="PANTHER" id="PTHR43806:SF11">
    <property type="entry name" value="CEREVISIN-RELATED"/>
    <property type="match status" value="1"/>
</dbReference>
<dbReference type="InterPro" id="IPR022398">
    <property type="entry name" value="Peptidase_S8_His-AS"/>
</dbReference>
<dbReference type="EMBL" id="FQVI01000062">
    <property type="protein sequence ID" value="SHF63717.1"/>
    <property type="molecule type" value="Genomic_DNA"/>
</dbReference>
<dbReference type="STRING" id="1122155.SAMN02745158_04466"/>
<dbReference type="InterPro" id="IPR034045">
    <property type="entry name" value="Pep_S8_CspA-like"/>
</dbReference>
<gene>
    <name evidence="7" type="ORF">SAMN02745158_04466</name>
</gene>
<keyword evidence="8" id="KW-1185">Reference proteome</keyword>
<feature type="domain" description="Peptidase S8/S53" evidence="6">
    <location>
        <begin position="87"/>
        <end position="280"/>
    </location>
</feature>
<dbReference type="PROSITE" id="PS00136">
    <property type="entry name" value="SUBTILASE_ASP"/>
    <property type="match status" value="1"/>
</dbReference>
<dbReference type="PIRSF" id="PIRSF037894">
    <property type="entry name" value="Subtilisin_rel_CspABC"/>
    <property type="match status" value="1"/>
</dbReference>
<dbReference type="GO" id="GO:0006508">
    <property type="term" value="P:proteolysis"/>
    <property type="evidence" value="ECO:0007669"/>
    <property type="project" value="UniProtKB-KW"/>
</dbReference>
<sequence>MNKILDENYYDLIVSNRRGTLENNDTFTALNDRHCILHAEVPGMDLCDLGLYPYYRFPTLYTLASELSISRSGITRIQSNPLLSLYGRGVIVGIIDTGIDYRHSAFRFSDNTTRILSIWDQTVQTESPPEGFTFGSEYSREIINFALESGDPLSIVPTNDENGHGTAIASIIAGRSDASQSFSGVVPEAQLIVVKLKEAKQNLKKIFCVNEDALCYQETDIILGIRYIFSSARRLGRPLVICLAISSSMTGHEALGATSSYINYLCQLPQVNITVAAGNEGNRRGHYYCNVSTPPYSKEFELRISIKDSSFAFEIWPDLRARLSVQVTAPNGETMPIVYPSFKGCSAYDFILSTTYVWVNNILIEEENGTQLILIRLRNASEGIWRVRVMNIDSNPFSFHSWLPGGGLISEDTFFIESTPDTTITSPGNAYYALTISAYNQFTDSILITSGRGYTRFGLVKPNIAAPGYEIPCASPNNGYVSLTGTGAAAAHASGAVAVLFEWAIIQGNFTSITGNDVNTLIMRGAARSTADVYPDNIWGYGKLDLYSLFLLLTLV</sequence>
<protein>
    <submittedName>
        <fullName evidence="7">Subtilase family protein</fullName>
    </submittedName>
</protein>
<dbReference type="PRINTS" id="PR00723">
    <property type="entry name" value="SUBTILISIN"/>
</dbReference>
<dbReference type="Proteomes" id="UP000184245">
    <property type="component" value="Unassembled WGS sequence"/>
</dbReference>
<dbReference type="InterPro" id="IPR050131">
    <property type="entry name" value="Peptidase_S8_subtilisin-like"/>
</dbReference>
<dbReference type="InterPro" id="IPR023827">
    <property type="entry name" value="Peptidase_S8_Asp-AS"/>
</dbReference>
<proteinExistence type="inferred from homology"/>
<dbReference type="InterPro" id="IPR017310">
    <property type="entry name" value="Pept_S8A_subtilisin_clostridia"/>
</dbReference>
<comment type="similarity">
    <text evidence="1 5">Belongs to the peptidase S8 family.</text>
</comment>
<dbReference type="PANTHER" id="PTHR43806">
    <property type="entry name" value="PEPTIDASE S8"/>
    <property type="match status" value="1"/>
</dbReference>
<dbReference type="InterPro" id="IPR015500">
    <property type="entry name" value="Peptidase_S8_subtilisin-rel"/>
</dbReference>
<evidence type="ECO:0000256" key="1">
    <source>
        <dbReference type="ARBA" id="ARBA00011073"/>
    </source>
</evidence>
<dbReference type="InterPro" id="IPR036852">
    <property type="entry name" value="Peptidase_S8/S53_dom_sf"/>
</dbReference>
<dbReference type="AlphaFoldDB" id="A0A1M5D9X5"/>
<name>A0A1M5D9X5_9CLOT</name>
<keyword evidence="4" id="KW-0720">Serine protease</keyword>
<comment type="caution">
    <text evidence="5">Lacks conserved residue(s) required for the propagation of feature annotation.</text>
</comment>
<dbReference type="Gene3D" id="3.40.50.200">
    <property type="entry name" value="Peptidase S8/S53 domain"/>
    <property type="match status" value="1"/>
</dbReference>
<dbReference type="Gene3D" id="2.60.120.1290">
    <property type="match status" value="1"/>
</dbReference>